<organism evidence="1 2">
    <name type="scientific">Paramecium pentaurelia</name>
    <dbReference type="NCBI Taxonomy" id="43138"/>
    <lineage>
        <taxon>Eukaryota</taxon>
        <taxon>Sar</taxon>
        <taxon>Alveolata</taxon>
        <taxon>Ciliophora</taxon>
        <taxon>Intramacronucleata</taxon>
        <taxon>Oligohymenophorea</taxon>
        <taxon>Peniculida</taxon>
        <taxon>Parameciidae</taxon>
        <taxon>Paramecium</taxon>
    </lineage>
</organism>
<reference evidence="1" key="1">
    <citation type="submission" date="2021-01" db="EMBL/GenBank/DDBJ databases">
        <authorList>
            <consortium name="Genoscope - CEA"/>
            <person name="William W."/>
        </authorList>
    </citation>
    <scope>NUCLEOTIDE SEQUENCE</scope>
</reference>
<accession>A0A8S1SSX4</accession>
<proteinExistence type="predicted"/>
<protein>
    <submittedName>
        <fullName evidence="1">Uncharacterized protein</fullName>
    </submittedName>
</protein>
<keyword evidence="2" id="KW-1185">Reference proteome</keyword>
<dbReference type="OrthoDB" id="307082at2759"/>
<dbReference type="Proteomes" id="UP000689195">
    <property type="component" value="Unassembled WGS sequence"/>
</dbReference>
<name>A0A8S1SSX4_9CILI</name>
<evidence type="ECO:0000313" key="1">
    <source>
        <dbReference type="EMBL" id="CAD8142297.1"/>
    </source>
</evidence>
<evidence type="ECO:0000313" key="2">
    <source>
        <dbReference type="Proteomes" id="UP000689195"/>
    </source>
</evidence>
<gene>
    <name evidence="1" type="ORF">PPENT_87.1.T0110069</name>
</gene>
<dbReference type="EMBL" id="CAJJDO010000011">
    <property type="protein sequence ID" value="CAD8142297.1"/>
    <property type="molecule type" value="Genomic_DNA"/>
</dbReference>
<sequence>MKEIQLKDQEINDSIYKLDQQIILIEQKIDNCITILSKMEQNNIEELTQTDTLSNQIIDLTNEIQAEKEGLFYVQKKFRFEIQIMNNQLKQLDK</sequence>
<comment type="caution">
    <text evidence="1">The sequence shown here is derived from an EMBL/GenBank/DDBJ whole genome shotgun (WGS) entry which is preliminary data.</text>
</comment>
<dbReference type="AlphaFoldDB" id="A0A8S1SSX4"/>